<keyword evidence="1" id="KW-0472">Membrane</keyword>
<evidence type="ECO:0000313" key="2">
    <source>
        <dbReference type="EMBL" id="CAA6801909.1"/>
    </source>
</evidence>
<dbReference type="AlphaFoldDB" id="A0A6S6SBC6"/>
<reference evidence="2" key="1">
    <citation type="submission" date="2020-01" db="EMBL/GenBank/DDBJ databases">
        <authorList>
            <person name="Meier V. D."/>
            <person name="Meier V D."/>
        </authorList>
    </citation>
    <scope>NUCLEOTIDE SEQUENCE</scope>
    <source>
        <strain evidence="2">HLG_WM_MAG_04</strain>
    </source>
</reference>
<evidence type="ECO:0000256" key="1">
    <source>
        <dbReference type="SAM" id="Phobius"/>
    </source>
</evidence>
<gene>
    <name evidence="2" type="ORF">HELGO_WM2061</name>
</gene>
<proteinExistence type="predicted"/>
<name>A0A6S6SBC6_9BACT</name>
<protein>
    <submittedName>
        <fullName evidence="2">Uncharacterized protein</fullName>
    </submittedName>
</protein>
<dbReference type="EMBL" id="CACVAX010000006">
    <property type="protein sequence ID" value="CAA6801909.1"/>
    <property type="molecule type" value="Genomic_DNA"/>
</dbReference>
<keyword evidence="1" id="KW-0812">Transmembrane</keyword>
<feature type="transmembrane region" description="Helical" evidence="1">
    <location>
        <begin position="49"/>
        <end position="73"/>
    </location>
</feature>
<keyword evidence="1" id="KW-1133">Transmembrane helix</keyword>
<organism evidence="2">
    <name type="scientific">uncultured Sulfurovum sp</name>
    <dbReference type="NCBI Taxonomy" id="269237"/>
    <lineage>
        <taxon>Bacteria</taxon>
        <taxon>Pseudomonadati</taxon>
        <taxon>Campylobacterota</taxon>
        <taxon>Epsilonproteobacteria</taxon>
        <taxon>Campylobacterales</taxon>
        <taxon>Sulfurovaceae</taxon>
        <taxon>Sulfurovum</taxon>
        <taxon>environmental samples</taxon>
    </lineage>
</organism>
<accession>A0A6S6SBC6</accession>
<sequence length="83" mass="9091">MKKILLNIFILLFTLNINLLGNSMVQNPSNISSDAKLAEVTQSIETVEIPLNSFGTLGVIVMIVLSSLLGAFFMKDEFSKNVT</sequence>